<feature type="region of interest" description="Disordered" evidence="1">
    <location>
        <begin position="69"/>
        <end position="103"/>
    </location>
</feature>
<dbReference type="EMBL" id="CM026431">
    <property type="protein sequence ID" value="KAG0558858.1"/>
    <property type="molecule type" value="Genomic_DNA"/>
</dbReference>
<keyword evidence="3" id="KW-1185">Reference proteome</keyword>
<sequence>MNKLALKKVVDWKDRTERVAAAICELEVTRPVEDVLEGWPEQMNSEDLSVVLGNVGEDWRRAQGLRTCKRTPGCTPAPMDEKASWAPDQNPGHQGSKTKGSNT</sequence>
<feature type="compositionally biased region" description="Polar residues" evidence="1">
    <location>
        <begin position="91"/>
        <end position="103"/>
    </location>
</feature>
<evidence type="ECO:0000256" key="1">
    <source>
        <dbReference type="SAM" id="MobiDB-lite"/>
    </source>
</evidence>
<gene>
    <name evidence="2" type="ORF">KC19_10G059400</name>
</gene>
<dbReference type="AlphaFoldDB" id="A0A8T0GM92"/>
<proteinExistence type="predicted"/>
<organism evidence="2 3">
    <name type="scientific">Ceratodon purpureus</name>
    <name type="common">Fire moss</name>
    <name type="synonym">Dicranum purpureum</name>
    <dbReference type="NCBI Taxonomy" id="3225"/>
    <lineage>
        <taxon>Eukaryota</taxon>
        <taxon>Viridiplantae</taxon>
        <taxon>Streptophyta</taxon>
        <taxon>Embryophyta</taxon>
        <taxon>Bryophyta</taxon>
        <taxon>Bryophytina</taxon>
        <taxon>Bryopsida</taxon>
        <taxon>Dicranidae</taxon>
        <taxon>Pseudoditrichales</taxon>
        <taxon>Ditrichaceae</taxon>
        <taxon>Ceratodon</taxon>
    </lineage>
</organism>
<name>A0A8T0GM92_CERPU</name>
<evidence type="ECO:0000313" key="3">
    <source>
        <dbReference type="Proteomes" id="UP000822688"/>
    </source>
</evidence>
<accession>A0A8T0GM92</accession>
<protein>
    <submittedName>
        <fullName evidence="2">Uncharacterized protein</fullName>
    </submittedName>
</protein>
<reference evidence="2" key="1">
    <citation type="submission" date="2020-06" db="EMBL/GenBank/DDBJ databases">
        <title>WGS assembly of Ceratodon purpureus strain R40.</title>
        <authorList>
            <person name="Carey S.B."/>
            <person name="Jenkins J."/>
            <person name="Shu S."/>
            <person name="Lovell J.T."/>
            <person name="Sreedasyam A."/>
            <person name="Maumus F."/>
            <person name="Tiley G.P."/>
            <person name="Fernandez-Pozo N."/>
            <person name="Barry K."/>
            <person name="Chen C."/>
            <person name="Wang M."/>
            <person name="Lipzen A."/>
            <person name="Daum C."/>
            <person name="Saski C.A."/>
            <person name="Payton A.C."/>
            <person name="Mcbreen J.C."/>
            <person name="Conrad R.E."/>
            <person name="Kollar L.M."/>
            <person name="Olsson S."/>
            <person name="Huttunen S."/>
            <person name="Landis J.B."/>
            <person name="Wickett N.J."/>
            <person name="Johnson M.G."/>
            <person name="Rensing S.A."/>
            <person name="Grimwood J."/>
            <person name="Schmutz J."/>
            <person name="Mcdaniel S.F."/>
        </authorList>
    </citation>
    <scope>NUCLEOTIDE SEQUENCE</scope>
    <source>
        <strain evidence="2">R40</strain>
    </source>
</reference>
<comment type="caution">
    <text evidence="2">The sequence shown here is derived from an EMBL/GenBank/DDBJ whole genome shotgun (WGS) entry which is preliminary data.</text>
</comment>
<dbReference type="Proteomes" id="UP000822688">
    <property type="component" value="Chromosome 10"/>
</dbReference>
<evidence type="ECO:0000313" key="2">
    <source>
        <dbReference type="EMBL" id="KAG0558858.1"/>
    </source>
</evidence>